<dbReference type="CDD" id="cd02440">
    <property type="entry name" value="AdoMet_MTases"/>
    <property type="match status" value="1"/>
</dbReference>
<dbReference type="GO" id="GO:0032259">
    <property type="term" value="P:methylation"/>
    <property type="evidence" value="ECO:0007669"/>
    <property type="project" value="UniProtKB-KW"/>
</dbReference>
<comment type="caution">
    <text evidence="4">The sequence shown here is derived from an EMBL/GenBank/DDBJ whole genome shotgun (WGS) entry which is preliminary data.</text>
</comment>
<feature type="domain" description="Methyltransferase small" evidence="3">
    <location>
        <begin position="31"/>
        <end position="196"/>
    </location>
</feature>
<accession>A0ABP7XIU2</accession>
<dbReference type="EMBL" id="BAAAZH010000013">
    <property type="protein sequence ID" value="GAA4118927.1"/>
    <property type="molecule type" value="Genomic_DNA"/>
</dbReference>
<dbReference type="GO" id="GO:0008168">
    <property type="term" value="F:methyltransferase activity"/>
    <property type="evidence" value="ECO:0007669"/>
    <property type="project" value="UniProtKB-KW"/>
</dbReference>
<dbReference type="Gene3D" id="3.40.50.150">
    <property type="entry name" value="Vaccinia Virus protein VP39"/>
    <property type="match status" value="1"/>
</dbReference>
<sequence>MSDAGEHYFTADPSVPFTRAPLTAHVWGHDLELVSGSGVFAQGRLDVGTAVLFRETDPPRADRVLDLGCGYGVIGLAIARCDPDARVTAVDVNERALLLTRENAERVGVADRVEALLPDAVPADAVFDEIWSNPPIRIGKEALHALLLHWLPRLAPGGRAVLVVGKNLGADSLQRWLGEQGFPAERIASAKGFRVLEVRRATA</sequence>
<keyword evidence="1 4" id="KW-0489">Methyltransferase</keyword>
<gene>
    <name evidence="4" type="ORF">GCM10022215_21030</name>
</gene>
<dbReference type="PANTHER" id="PTHR47816:SF4">
    <property type="entry name" value="RIBOSOMAL RNA SMALL SUBUNIT METHYLTRANSFERASE C"/>
    <property type="match status" value="1"/>
</dbReference>
<evidence type="ECO:0000313" key="5">
    <source>
        <dbReference type="Proteomes" id="UP001501495"/>
    </source>
</evidence>
<keyword evidence="2" id="KW-0808">Transferase</keyword>
<dbReference type="RefSeq" id="WP_344733317.1">
    <property type="nucleotide sequence ID" value="NZ_BAAAZH010000013.1"/>
</dbReference>
<evidence type="ECO:0000313" key="4">
    <source>
        <dbReference type="EMBL" id="GAA4118927.1"/>
    </source>
</evidence>
<dbReference type="PANTHER" id="PTHR47816">
    <property type="entry name" value="RIBOSOMAL RNA SMALL SUBUNIT METHYLTRANSFERASE C"/>
    <property type="match status" value="1"/>
</dbReference>
<dbReference type="Proteomes" id="UP001501495">
    <property type="component" value="Unassembled WGS sequence"/>
</dbReference>
<dbReference type="SUPFAM" id="SSF53335">
    <property type="entry name" value="S-adenosyl-L-methionine-dependent methyltransferases"/>
    <property type="match status" value="1"/>
</dbReference>
<dbReference type="InterPro" id="IPR029063">
    <property type="entry name" value="SAM-dependent_MTases_sf"/>
</dbReference>
<evidence type="ECO:0000256" key="2">
    <source>
        <dbReference type="ARBA" id="ARBA00022679"/>
    </source>
</evidence>
<evidence type="ECO:0000259" key="3">
    <source>
        <dbReference type="Pfam" id="PF05175"/>
    </source>
</evidence>
<dbReference type="Pfam" id="PF05175">
    <property type="entry name" value="MTS"/>
    <property type="match status" value="1"/>
</dbReference>
<evidence type="ECO:0000256" key="1">
    <source>
        <dbReference type="ARBA" id="ARBA00022603"/>
    </source>
</evidence>
<reference evidence="5" key="1">
    <citation type="journal article" date="2019" name="Int. J. Syst. Evol. Microbiol.">
        <title>The Global Catalogue of Microorganisms (GCM) 10K type strain sequencing project: providing services to taxonomists for standard genome sequencing and annotation.</title>
        <authorList>
            <consortium name="The Broad Institute Genomics Platform"/>
            <consortium name="The Broad Institute Genome Sequencing Center for Infectious Disease"/>
            <person name="Wu L."/>
            <person name="Ma J."/>
        </authorList>
    </citation>
    <scope>NUCLEOTIDE SEQUENCE [LARGE SCALE GENOMIC DNA]</scope>
    <source>
        <strain evidence="5">JCM 16703</strain>
    </source>
</reference>
<name>A0ABP7XIU2_9ACTN</name>
<dbReference type="InterPro" id="IPR007848">
    <property type="entry name" value="Small_mtfrase_dom"/>
</dbReference>
<dbReference type="InterPro" id="IPR046977">
    <property type="entry name" value="RsmC/RlmG"/>
</dbReference>
<protein>
    <submittedName>
        <fullName evidence="4">Methyltransferase</fullName>
    </submittedName>
</protein>
<organism evidence="4 5">
    <name type="scientific">Nocardioides fonticola</name>
    <dbReference type="NCBI Taxonomy" id="450363"/>
    <lineage>
        <taxon>Bacteria</taxon>
        <taxon>Bacillati</taxon>
        <taxon>Actinomycetota</taxon>
        <taxon>Actinomycetes</taxon>
        <taxon>Propionibacteriales</taxon>
        <taxon>Nocardioidaceae</taxon>
        <taxon>Nocardioides</taxon>
    </lineage>
</organism>
<keyword evidence="5" id="KW-1185">Reference proteome</keyword>
<proteinExistence type="predicted"/>